<protein>
    <recommendedName>
        <fullName evidence="3">DUF4258 domain-containing protein</fullName>
    </recommendedName>
</protein>
<dbReference type="AlphaFoldDB" id="A0A3B9IHU1"/>
<dbReference type="RefSeq" id="WP_296707991.1">
    <property type="nucleotide sequence ID" value="NZ_CP121017.1"/>
</dbReference>
<sequence length="97" mass="10883">MNLLSRSQATTIIRQDALDSSRIHFTRHVRERMKERQITDRQVVSALRTGVVVDDGFMSIHGDPSYRVSGRGAGDNICVVVAINLEGLIIVTTFEER</sequence>
<accession>A0A3B9IHU1</accession>
<evidence type="ECO:0000313" key="2">
    <source>
        <dbReference type="Proteomes" id="UP000257706"/>
    </source>
</evidence>
<dbReference type="Proteomes" id="UP000257706">
    <property type="component" value="Unassembled WGS sequence"/>
</dbReference>
<evidence type="ECO:0000313" key="1">
    <source>
        <dbReference type="EMBL" id="HAE46867.1"/>
    </source>
</evidence>
<dbReference type="EMBL" id="DMAI01000090">
    <property type="protein sequence ID" value="HAE46867.1"/>
    <property type="molecule type" value="Genomic_DNA"/>
</dbReference>
<name>A0A3B9IHU1_9PROT</name>
<dbReference type="InterPro" id="IPR025354">
    <property type="entry name" value="DUF4258"/>
</dbReference>
<dbReference type="Pfam" id="PF14076">
    <property type="entry name" value="DUF4258"/>
    <property type="match status" value="1"/>
</dbReference>
<comment type="caution">
    <text evidence="1">The sequence shown here is derived from an EMBL/GenBank/DDBJ whole genome shotgun (WGS) entry which is preliminary data.</text>
</comment>
<gene>
    <name evidence="1" type="ORF">DCK97_05550</name>
</gene>
<evidence type="ECO:0008006" key="3">
    <source>
        <dbReference type="Google" id="ProtNLM"/>
    </source>
</evidence>
<organism evidence="1 2">
    <name type="scientific">Tistrella mobilis</name>
    <dbReference type="NCBI Taxonomy" id="171437"/>
    <lineage>
        <taxon>Bacteria</taxon>
        <taxon>Pseudomonadati</taxon>
        <taxon>Pseudomonadota</taxon>
        <taxon>Alphaproteobacteria</taxon>
        <taxon>Geminicoccales</taxon>
        <taxon>Geminicoccaceae</taxon>
        <taxon>Tistrella</taxon>
    </lineage>
</organism>
<reference evidence="1 2" key="1">
    <citation type="journal article" date="2018" name="Nat. Biotechnol.">
        <title>A standardized bacterial taxonomy based on genome phylogeny substantially revises the tree of life.</title>
        <authorList>
            <person name="Parks D.H."/>
            <person name="Chuvochina M."/>
            <person name="Waite D.W."/>
            <person name="Rinke C."/>
            <person name="Skarshewski A."/>
            <person name="Chaumeil P.A."/>
            <person name="Hugenholtz P."/>
        </authorList>
    </citation>
    <scope>NUCLEOTIDE SEQUENCE [LARGE SCALE GENOMIC DNA]</scope>
    <source>
        <strain evidence="1">UBA8739</strain>
    </source>
</reference>
<proteinExistence type="predicted"/>